<dbReference type="PROSITE" id="PS00109">
    <property type="entry name" value="PROTEIN_KINASE_TYR"/>
    <property type="match status" value="1"/>
</dbReference>
<gene>
    <name evidence="19" type="primary">CSK</name>
</gene>
<evidence type="ECO:0000256" key="14">
    <source>
        <dbReference type="PROSITE-ProRule" id="PRU00192"/>
    </source>
</evidence>
<evidence type="ECO:0000256" key="15">
    <source>
        <dbReference type="RuleBase" id="RU362096"/>
    </source>
</evidence>
<dbReference type="InterPro" id="IPR001245">
    <property type="entry name" value="Ser-Thr/Tyr_kinase_cat_dom"/>
</dbReference>
<accession>A0A8C6VYA5</accession>
<evidence type="ECO:0000256" key="9">
    <source>
        <dbReference type="ARBA" id="ARBA00022999"/>
    </source>
</evidence>
<dbReference type="Proteomes" id="UP000694548">
    <property type="component" value="Chromosome sgr07"/>
</dbReference>
<keyword evidence="8 15" id="KW-0067">ATP-binding</keyword>
<evidence type="ECO:0000313" key="19">
    <source>
        <dbReference type="Ensembl" id="ENSNFUP00015048782.1"/>
    </source>
</evidence>
<dbReference type="InterPro" id="IPR050198">
    <property type="entry name" value="Non-receptor_tyrosine_kinases"/>
</dbReference>
<dbReference type="Pfam" id="PF00017">
    <property type="entry name" value="SH2"/>
    <property type="match status" value="1"/>
</dbReference>
<dbReference type="AlphaFoldDB" id="A0A8C6VYA5"/>
<keyword evidence="10 15" id="KW-0829">Tyrosine-protein kinase</keyword>
<dbReference type="InterPro" id="IPR008266">
    <property type="entry name" value="Tyr_kinase_AS"/>
</dbReference>
<dbReference type="PROSITE" id="PS50001">
    <property type="entry name" value="SH2"/>
    <property type="match status" value="1"/>
</dbReference>
<dbReference type="CDD" id="cd09937">
    <property type="entry name" value="SH2_csk_like"/>
    <property type="match status" value="1"/>
</dbReference>
<dbReference type="InterPro" id="IPR000719">
    <property type="entry name" value="Prot_kinase_dom"/>
</dbReference>
<dbReference type="CDD" id="cd11769">
    <property type="entry name" value="SH3_CSK"/>
    <property type="match status" value="1"/>
</dbReference>
<keyword evidence="6 15" id="KW-0547">Nucleotide-binding</keyword>
<evidence type="ECO:0000256" key="6">
    <source>
        <dbReference type="ARBA" id="ARBA00022741"/>
    </source>
</evidence>
<evidence type="ECO:0000256" key="1">
    <source>
        <dbReference type="ARBA" id="ARBA00004496"/>
    </source>
</evidence>
<keyword evidence="4 15" id="KW-0808">Transferase</keyword>
<feature type="domain" description="SH2" evidence="16">
    <location>
        <begin position="82"/>
        <end position="171"/>
    </location>
</feature>
<evidence type="ECO:0000313" key="20">
    <source>
        <dbReference type="Proteomes" id="UP000694548"/>
    </source>
</evidence>
<dbReference type="PRINTS" id="PR00401">
    <property type="entry name" value="SH2DOMAIN"/>
</dbReference>
<keyword evidence="5" id="KW-0519">Myristate</keyword>
<dbReference type="InterPro" id="IPR001452">
    <property type="entry name" value="SH3_domain"/>
</dbReference>
<evidence type="ECO:0000259" key="17">
    <source>
        <dbReference type="PROSITE" id="PS50002"/>
    </source>
</evidence>
<dbReference type="SMART" id="SM00326">
    <property type="entry name" value="SH3"/>
    <property type="match status" value="1"/>
</dbReference>
<feature type="domain" description="SH3" evidence="17">
    <location>
        <begin position="9"/>
        <end position="70"/>
    </location>
</feature>
<feature type="domain" description="Protein kinase" evidence="18">
    <location>
        <begin position="172"/>
        <end position="428"/>
    </location>
</feature>
<dbReference type="InterPro" id="IPR036028">
    <property type="entry name" value="SH3-like_dom_sf"/>
</dbReference>
<sequence length="433" mass="49018">MSGIHVPWSTGTECVAKYNFKPGTDQDLPFCKGDVLTIVGVTRDPNWYRAKNTGGREGTIPANYVQKREGVKSGGKLSLMPWFHGKITRDQAERLLYPPEAGLYLVRESTNYPGDYTLCVSCDGKVEHYRIIYHNGKLTIDEEEYFENLMQLVEHYTKDADGLCTRLVKPKLMEGTVAAQDEFSRSKDTPNVMVGDYRGTRVAVKCIKNDATAQAFVAEASVMTQLRHNNLVQLLGVIVEEKGSLYIVTEYMAKGSLVDYLRSRGRTVLGGDCLLKFSLDVCEAMEYLEANNFVHRDLAARNVLVSDDNIAKVSDFGLTKEASSIQETAKLPVKWTSPEALREKRFSTKSDVWSYGILLWEIYSFGRVPYPRIPLKDVVPRVEKGYKMDAPDGCPPVVYDLMKQCWTLDAAMRPSFRMLREKLQHIRAKELYL</sequence>
<keyword evidence="3" id="KW-0963">Cytoplasm</keyword>
<comment type="similarity">
    <text evidence="15">Belongs to the protein kinase superfamily. Tyr protein kinase family.</text>
</comment>
<evidence type="ECO:0000256" key="12">
    <source>
        <dbReference type="ARBA" id="ARBA00051245"/>
    </source>
</evidence>
<dbReference type="InterPro" id="IPR011009">
    <property type="entry name" value="Kinase-like_dom_sf"/>
</dbReference>
<reference evidence="19" key="2">
    <citation type="submission" date="2025-08" db="UniProtKB">
        <authorList>
            <consortium name="Ensembl"/>
        </authorList>
    </citation>
    <scope>IDENTIFICATION</scope>
</reference>
<dbReference type="SUPFAM" id="SSF56112">
    <property type="entry name" value="Protein kinase-like (PK-like)"/>
    <property type="match status" value="1"/>
</dbReference>
<keyword evidence="20" id="KW-1185">Reference proteome</keyword>
<dbReference type="FunFam" id="3.30.505.10:FF:000023">
    <property type="entry name" value="Tyrosine-protein kinase"/>
    <property type="match status" value="1"/>
</dbReference>
<dbReference type="Gene3D" id="3.30.505.10">
    <property type="entry name" value="SH2 domain"/>
    <property type="match status" value="1"/>
</dbReference>
<keyword evidence="11" id="KW-0449">Lipoprotein</keyword>
<dbReference type="GO" id="GO:0004715">
    <property type="term" value="F:non-membrane spanning protein tyrosine kinase activity"/>
    <property type="evidence" value="ECO:0007669"/>
    <property type="project" value="UniProtKB-EC"/>
</dbReference>
<dbReference type="SMART" id="SM00219">
    <property type="entry name" value="TyrKc"/>
    <property type="match status" value="1"/>
</dbReference>
<name>A0A8C6VYA5_NOTFU</name>
<dbReference type="GO" id="GO:0005737">
    <property type="term" value="C:cytoplasm"/>
    <property type="evidence" value="ECO:0007669"/>
    <property type="project" value="UniProtKB-SubCell"/>
</dbReference>
<dbReference type="GO" id="GO:0005524">
    <property type="term" value="F:ATP binding"/>
    <property type="evidence" value="ECO:0007669"/>
    <property type="project" value="UniProtKB-KW"/>
</dbReference>
<comment type="subcellular location">
    <subcellularLocation>
        <location evidence="1">Cytoplasm</location>
    </subcellularLocation>
</comment>
<dbReference type="InterPro" id="IPR036860">
    <property type="entry name" value="SH2_dom_sf"/>
</dbReference>
<evidence type="ECO:0000256" key="11">
    <source>
        <dbReference type="ARBA" id="ARBA00023288"/>
    </source>
</evidence>
<dbReference type="Gene3D" id="3.30.200.20">
    <property type="entry name" value="Phosphorylase Kinase, domain 1"/>
    <property type="match status" value="1"/>
</dbReference>
<reference evidence="19" key="3">
    <citation type="submission" date="2025-09" db="UniProtKB">
        <authorList>
            <consortium name="Ensembl"/>
        </authorList>
    </citation>
    <scope>IDENTIFICATION</scope>
</reference>
<dbReference type="PANTHER" id="PTHR24418">
    <property type="entry name" value="TYROSINE-PROTEIN KINASE"/>
    <property type="match status" value="1"/>
</dbReference>
<protein>
    <recommendedName>
        <fullName evidence="15">Tyrosine-protein kinase</fullName>
        <ecNumber evidence="15">2.7.10.2</ecNumber>
    </recommendedName>
</protein>
<dbReference type="FunFam" id="1.10.510.10:FF:000272">
    <property type="entry name" value="Tyrosine-protein kinase"/>
    <property type="match status" value="1"/>
</dbReference>
<dbReference type="SUPFAM" id="SSF55550">
    <property type="entry name" value="SH2 domain"/>
    <property type="match status" value="1"/>
</dbReference>
<dbReference type="EC" id="2.7.10.2" evidence="15"/>
<dbReference type="PROSITE" id="PS50002">
    <property type="entry name" value="SH3"/>
    <property type="match status" value="1"/>
</dbReference>
<evidence type="ECO:0000256" key="3">
    <source>
        <dbReference type="ARBA" id="ARBA00022490"/>
    </source>
</evidence>
<dbReference type="PRINTS" id="PR00109">
    <property type="entry name" value="TYRKINASE"/>
</dbReference>
<dbReference type="InterPro" id="IPR000980">
    <property type="entry name" value="SH2"/>
</dbReference>
<evidence type="ECO:0000256" key="8">
    <source>
        <dbReference type="ARBA" id="ARBA00022840"/>
    </source>
</evidence>
<dbReference type="InterPro" id="IPR035027">
    <property type="entry name" value="Csk-like_SH2"/>
</dbReference>
<evidence type="ECO:0000259" key="18">
    <source>
        <dbReference type="PROSITE" id="PS50011"/>
    </source>
</evidence>
<keyword evidence="7 15" id="KW-0418">Kinase</keyword>
<keyword evidence="2 14" id="KW-0728">SH3 domain</keyword>
<dbReference type="Pfam" id="PF00018">
    <property type="entry name" value="SH3_1"/>
    <property type="match status" value="1"/>
</dbReference>
<evidence type="ECO:0000259" key="16">
    <source>
        <dbReference type="PROSITE" id="PS50001"/>
    </source>
</evidence>
<dbReference type="Gene3D" id="2.30.30.40">
    <property type="entry name" value="SH3 Domains"/>
    <property type="match status" value="1"/>
</dbReference>
<dbReference type="PROSITE" id="PS50011">
    <property type="entry name" value="PROTEIN_KINASE_DOM"/>
    <property type="match status" value="1"/>
</dbReference>
<comment type="catalytic activity">
    <reaction evidence="12 15">
        <text>L-tyrosyl-[protein] + ATP = O-phospho-L-tyrosyl-[protein] + ADP + H(+)</text>
        <dbReference type="Rhea" id="RHEA:10596"/>
        <dbReference type="Rhea" id="RHEA-COMP:10136"/>
        <dbReference type="Rhea" id="RHEA-COMP:20101"/>
        <dbReference type="ChEBI" id="CHEBI:15378"/>
        <dbReference type="ChEBI" id="CHEBI:30616"/>
        <dbReference type="ChEBI" id="CHEBI:46858"/>
        <dbReference type="ChEBI" id="CHEBI:61978"/>
        <dbReference type="ChEBI" id="CHEBI:456216"/>
        <dbReference type="EC" id="2.7.10.2"/>
    </reaction>
</comment>
<evidence type="ECO:0000256" key="4">
    <source>
        <dbReference type="ARBA" id="ARBA00022679"/>
    </source>
</evidence>
<dbReference type="GeneTree" id="ENSGT00940000157431"/>
<evidence type="ECO:0000256" key="2">
    <source>
        <dbReference type="ARBA" id="ARBA00022443"/>
    </source>
</evidence>
<dbReference type="Ensembl" id="ENSNFUT00015050898.1">
    <property type="protein sequence ID" value="ENSNFUP00015048782.1"/>
    <property type="gene ID" value="ENSNFUG00015022989.1"/>
</dbReference>
<keyword evidence="9 13" id="KW-0727">SH2 domain</keyword>
<evidence type="ECO:0000256" key="5">
    <source>
        <dbReference type="ARBA" id="ARBA00022707"/>
    </source>
</evidence>
<evidence type="ECO:0000256" key="7">
    <source>
        <dbReference type="ARBA" id="ARBA00022777"/>
    </source>
</evidence>
<dbReference type="SMART" id="SM00252">
    <property type="entry name" value="SH2"/>
    <property type="match status" value="1"/>
</dbReference>
<evidence type="ECO:0000256" key="10">
    <source>
        <dbReference type="ARBA" id="ARBA00023137"/>
    </source>
</evidence>
<dbReference type="Pfam" id="PF07714">
    <property type="entry name" value="PK_Tyr_Ser-Thr"/>
    <property type="match status" value="1"/>
</dbReference>
<proteinExistence type="inferred from homology"/>
<dbReference type="InterPro" id="IPR020635">
    <property type="entry name" value="Tyr_kinase_cat_dom"/>
</dbReference>
<dbReference type="Gene3D" id="1.10.510.10">
    <property type="entry name" value="Transferase(Phosphotransferase) domain 1"/>
    <property type="match status" value="1"/>
</dbReference>
<organism evidence="19 20">
    <name type="scientific">Nothobranchius furzeri</name>
    <name type="common">Turquoise killifish</name>
    <dbReference type="NCBI Taxonomy" id="105023"/>
    <lineage>
        <taxon>Eukaryota</taxon>
        <taxon>Metazoa</taxon>
        <taxon>Chordata</taxon>
        <taxon>Craniata</taxon>
        <taxon>Vertebrata</taxon>
        <taxon>Euteleostomi</taxon>
        <taxon>Actinopterygii</taxon>
        <taxon>Neopterygii</taxon>
        <taxon>Teleostei</taxon>
        <taxon>Neoteleostei</taxon>
        <taxon>Acanthomorphata</taxon>
        <taxon>Ovalentaria</taxon>
        <taxon>Atherinomorphae</taxon>
        <taxon>Cyprinodontiformes</taxon>
        <taxon>Nothobranchiidae</taxon>
        <taxon>Nothobranchius</taxon>
    </lineage>
</organism>
<evidence type="ECO:0000256" key="13">
    <source>
        <dbReference type="PROSITE-ProRule" id="PRU00191"/>
    </source>
</evidence>
<reference evidence="19" key="1">
    <citation type="submission" date="2014-08" db="EMBL/GenBank/DDBJ databases">
        <authorList>
            <person name="Senf B."/>
            <person name="Petzold A."/>
            <person name="Downie B.R."/>
            <person name="Koch P."/>
            <person name="Platzer M."/>
        </authorList>
    </citation>
    <scope>NUCLEOTIDE SEQUENCE [LARGE SCALE GENOMIC DNA]</scope>
    <source>
        <strain evidence="19">GRZ</strain>
    </source>
</reference>
<dbReference type="SUPFAM" id="SSF50044">
    <property type="entry name" value="SH3-domain"/>
    <property type="match status" value="1"/>
</dbReference>